<sequence>MQNGGDMRPVPNSIDIVNAAAAAIVSAEGRTQPPPELAVSQRRKWTDRLRVYFCFGSQQNGHSINPAALVPEPMHHRTNATTSEIPENPAPPVFPFVAPPSSPASLLQSDPTSNVQSPNSPSPTGTPSMFAIGPYAYETQLVSPPVFSDSTEPSTTPFTPPPESVHLKTPSSPEVPYAEILTSINNNKSGDLQAYPNYPDSPITHSISPSLGFCGTYSPFPDPDTTKILDGEGDATQNLIHHHMRNGDCPFDGDITDGVPIADFSARLQPNDHAMNHRVSFELTVEGVVRCLEKKSAISRDSATASFHFAPTSSGDHKRDSNHTRAGVHDEMYHDLPEKVRRSLSLRQAREFKFNNIESTDSEANMGSDWWANEKVSEITAEPEKGMSSDPVSARVS</sequence>
<dbReference type="AlphaFoldDB" id="A0A835A6W6"/>
<feature type="region of interest" description="Disordered" evidence="1">
    <location>
        <begin position="78"/>
        <end position="131"/>
    </location>
</feature>
<feature type="compositionally biased region" description="Low complexity" evidence="1">
    <location>
        <begin position="147"/>
        <end position="157"/>
    </location>
</feature>
<reference evidence="2" key="1">
    <citation type="submission" date="2020-07" db="EMBL/GenBank/DDBJ databases">
        <title>Genome sequence and genetic diversity analysis of an under-domesticated orphan crop, white fonio (Digitaria exilis).</title>
        <authorList>
            <person name="Bennetzen J.L."/>
            <person name="Chen S."/>
            <person name="Ma X."/>
            <person name="Wang X."/>
            <person name="Yssel A.E.J."/>
            <person name="Chaluvadi S.R."/>
            <person name="Johnson M."/>
            <person name="Gangashetty P."/>
            <person name="Hamidou F."/>
            <person name="Sanogo M.D."/>
            <person name="Zwaenepoel A."/>
            <person name="Wallace J."/>
            <person name="Van De Peer Y."/>
            <person name="Van Deynze A."/>
        </authorList>
    </citation>
    <scope>NUCLEOTIDE SEQUENCE</scope>
    <source>
        <tissue evidence="2">Leaves</tissue>
    </source>
</reference>
<feature type="compositionally biased region" description="Polar residues" evidence="1">
    <location>
        <begin position="106"/>
        <end position="116"/>
    </location>
</feature>
<dbReference type="InterPro" id="IPR040420">
    <property type="entry name" value="At1g76660-like"/>
</dbReference>
<dbReference type="OrthoDB" id="1927968at2759"/>
<dbReference type="EMBL" id="JACEFO010002708">
    <property type="protein sequence ID" value="KAF8650754.1"/>
    <property type="molecule type" value="Genomic_DNA"/>
</dbReference>
<protein>
    <submittedName>
        <fullName evidence="2">Uncharacterized protein</fullName>
    </submittedName>
</protein>
<evidence type="ECO:0000313" key="2">
    <source>
        <dbReference type="EMBL" id="KAF8650754.1"/>
    </source>
</evidence>
<dbReference type="Proteomes" id="UP000636709">
    <property type="component" value="Unassembled WGS sequence"/>
</dbReference>
<feature type="compositionally biased region" description="Basic and acidic residues" evidence="1">
    <location>
        <begin position="315"/>
        <end position="334"/>
    </location>
</feature>
<dbReference type="PANTHER" id="PTHR31798:SF10">
    <property type="entry name" value="OS02G0822000 PROTEIN"/>
    <property type="match status" value="1"/>
</dbReference>
<evidence type="ECO:0000256" key="1">
    <source>
        <dbReference type="SAM" id="MobiDB-lite"/>
    </source>
</evidence>
<feature type="region of interest" description="Disordered" evidence="1">
    <location>
        <begin position="309"/>
        <end position="334"/>
    </location>
</feature>
<keyword evidence="3" id="KW-1185">Reference proteome</keyword>
<evidence type="ECO:0000313" key="3">
    <source>
        <dbReference type="Proteomes" id="UP000636709"/>
    </source>
</evidence>
<name>A0A835A6W6_9POAL</name>
<dbReference type="PANTHER" id="PTHR31798">
    <property type="entry name" value="HYDROXYPROLINE-RICH GLYCOPROTEIN-LIKE"/>
    <property type="match status" value="1"/>
</dbReference>
<feature type="region of interest" description="Disordered" evidence="1">
    <location>
        <begin position="147"/>
        <end position="171"/>
    </location>
</feature>
<gene>
    <name evidence="2" type="ORF">HU200_063658</name>
</gene>
<feature type="region of interest" description="Disordered" evidence="1">
    <location>
        <begin position="375"/>
        <end position="397"/>
    </location>
</feature>
<accession>A0A835A6W6</accession>
<feature type="compositionally biased region" description="Pro residues" evidence="1">
    <location>
        <begin position="88"/>
        <end position="102"/>
    </location>
</feature>
<feature type="compositionally biased region" description="Low complexity" evidence="1">
    <location>
        <begin position="117"/>
        <end position="128"/>
    </location>
</feature>
<proteinExistence type="predicted"/>
<comment type="caution">
    <text evidence="2">The sequence shown here is derived from an EMBL/GenBank/DDBJ whole genome shotgun (WGS) entry which is preliminary data.</text>
</comment>
<organism evidence="2 3">
    <name type="scientific">Digitaria exilis</name>
    <dbReference type="NCBI Taxonomy" id="1010633"/>
    <lineage>
        <taxon>Eukaryota</taxon>
        <taxon>Viridiplantae</taxon>
        <taxon>Streptophyta</taxon>
        <taxon>Embryophyta</taxon>
        <taxon>Tracheophyta</taxon>
        <taxon>Spermatophyta</taxon>
        <taxon>Magnoliopsida</taxon>
        <taxon>Liliopsida</taxon>
        <taxon>Poales</taxon>
        <taxon>Poaceae</taxon>
        <taxon>PACMAD clade</taxon>
        <taxon>Panicoideae</taxon>
        <taxon>Panicodae</taxon>
        <taxon>Paniceae</taxon>
        <taxon>Anthephorinae</taxon>
        <taxon>Digitaria</taxon>
    </lineage>
</organism>